<evidence type="ECO:0000313" key="8">
    <source>
        <dbReference type="Proteomes" id="UP000198373"/>
    </source>
</evidence>
<name>A0A239D584_9ACTN</name>
<reference evidence="8" key="1">
    <citation type="submission" date="2017-06" db="EMBL/GenBank/DDBJ databases">
        <authorList>
            <person name="Varghese N."/>
            <person name="Submissions S."/>
        </authorList>
    </citation>
    <scope>NUCLEOTIDE SEQUENCE [LARGE SCALE GENOMIC DNA]</scope>
    <source>
        <strain evidence="8">DSM 46839</strain>
    </source>
</reference>
<dbReference type="InterPro" id="IPR036291">
    <property type="entry name" value="NAD(P)-bd_dom_sf"/>
</dbReference>
<keyword evidence="8" id="KW-1185">Reference proteome</keyword>
<dbReference type="PANTHER" id="PTHR43725">
    <property type="entry name" value="UDP-GLUCOSE 4-EPIMERASE"/>
    <property type="match status" value="1"/>
</dbReference>
<dbReference type="GO" id="GO:0033499">
    <property type="term" value="P:galactose catabolic process via UDP-galactose, Leloir pathway"/>
    <property type="evidence" value="ECO:0007669"/>
    <property type="project" value="TreeGrafter"/>
</dbReference>
<dbReference type="Pfam" id="PF01370">
    <property type="entry name" value="Epimerase"/>
    <property type="match status" value="1"/>
</dbReference>
<evidence type="ECO:0000256" key="1">
    <source>
        <dbReference type="ARBA" id="ARBA00004947"/>
    </source>
</evidence>
<dbReference type="RefSeq" id="WP_089304858.1">
    <property type="nucleotide sequence ID" value="NZ_FZOO01000003.1"/>
</dbReference>
<evidence type="ECO:0000256" key="4">
    <source>
        <dbReference type="ARBA" id="ARBA00031367"/>
    </source>
</evidence>
<dbReference type="OrthoDB" id="9801785at2"/>
<evidence type="ECO:0000256" key="3">
    <source>
        <dbReference type="ARBA" id="ARBA00018569"/>
    </source>
</evidence>
<evidence type="ECO:0000256" key="2">
    <source>
        <dbReference type="ARBA" id="ARBA00007637"/>
    </source>
</evidence>
<dbReference type="EMBL" id="FZOO01000003">
    <property type="protein sequence ID" value="SNS27510.1"/>
    <property type="molecule type" value="Genomic_DNA"/>
</dbReference>
<accession>A0A239D584</accession>
<sequence length="298" mass="30231">MTWLVTGGAGYVGAHVVRAMAAAGERVVVLDDLSTGDPGRLVSVPLVVGSVRDRGLVRRVLREHAVRGVVHLAGRAGEPAADPLPWWTENVEGTVALLESCRAKGVARLVLSSTAAARPDADGAPVSSYGRAALAAEWAVQDGAAWGSAAVVLRCRDAAGAGAPELGDRDPAGPLAAVFRAVDEGRQPVPPAAGLDLVHVADVADAHLAAVRALAAGSLGGTFDVGRGEPAGDGEVLRLVGEVTGAGTAPGDAGPGTATPGRVAAADRTARELGFRARRDLRAVVHSAWVAWRAQQPL</sequence>
<proteinExistence type="inferred from homology"/>
<dbReference type="SUPFAM" id="SSF51735">
    <property type="entry name" value="NAD(P)-binding Rossmann-fold domains"/>
    <property type="match status" value="1"/>
</dbReference>
<feature type="domain" description="NAD-dependent epimerase/dehydratase" evidence="6">
    <location>
        <begin position="3"/>
        <end position="226"/>
    </location>
</feature>
<organism evidence="7 8">
    <name type="scientific">Geodermatophilus pulveris</name>
    <dbReference type="NCBI Taxonomy" id="1564159"/>
    <lineage>
        <taxon>Bacteria</taxon>
        <taxon>Bacillati</taxon>
        <taxon>Actinomycetota</taxon>
        <taxon>Actinomycetes</taxon>
        <taxon>Geodermatophilales</taxon>
        <taxon>Geodermatophilaceae</taxon>
        <taxon>Geodermatophilus</taxon>
    </lineage>
</organism>
<protein>
    <recommendedName>
        <fullName evidence="3">UDP-glucose 4-epimerase</fullName>
    </recommendedName>
    <alternativeName>
        <fullName evidence="5">Galactowaldenase</fullName>
    </alternativeName>
    <alternativeName>
        <fullName evidence="4">UDP-galactose 4-epimerase</fullName>
    </alternativeName>
</protein>
<dbReference type="InterPro" id="IPR001509">
    <property type="entry name" value="Epimerase_deHydtase"/>
</dbReference>
<dbReference type="Gene3D" id="3.40.50.720">
    <property type="entry name" value="NAD(P)-binding Rossmann-like Domain"/>
    <property type="match status" value="1"/>
</dbReference>
<dbReference type="PANTHER" id="PTHR43725:SF53">
    <property type="entry name" value="UDP-ARABINOSE 4-EPIMERASE 1"/>
    <property type="match status" value="1"/>
</dbReference>
<evidence type="ECO:0000313" key="7">
    <source>
        <dbReference type="EMBL" id="SNS27510.1"/>
    </source>
</evidence>
<comment type="similarity">
    <text evidence="2">Belongs to the NAD(P)-dependent epimerase/dehydratase family.</text>
</comment>
<dbReference type="AlphaFoldDB" id="A0A239D584"/>
<dbReference type="Proteomes" id="UP000198373">
    <property type="component" value="Unassembled WGS sequence"/>
</dbReference>
<evidence type="ECO:0000256" key="5">
    <source>
        <dbReference type="ARBA" id="ARBA00033067"/>
    </source>
</evidence>
<gene>
    <name evidence="7" type="ORF">SAMN06893096_10320</name>
</gene>
<comment type="pathway">
    <text evidence="1">Carbohydrate metabolism; galactose metabolism.</text>
</comment>
<evidence type="ECO:0000259" key="6">
    <source>
        <dbReference type="Pfam" id="PF01370"/>
    </source>
</evidence>